<dbReference type="RefSeq" id="WP_041899059.1">
    <property type="nucleotide sequence ID" value="NZ_CP010086.2"/>
</dbReference>
<evidence type="ECO:0000256" key="3">
    <source>
        <dbReference type="ARBA" id="ARBA00023125"/>
    </source>
</evidence>
<dbReference type="InterPro" id="IPR047057">
    <property type="entry name" value="MerR_fam"/>
</dbReference>
<keyword evidence="2" id="KW-0805">Transcription regulation</keyword>
<dbReference type="OrthoDB" id="9811174at2"/>
<proteinExistence type="predicted"/>
<dbReference type="Gene3D" id="1.10.1660.10">
    <property type="match status" value="1"/>
</dbReference>
<dbReference type="PANTHER" id="PTHR30204:SF69">
    <property type="entry name" value="MERR-FAMILY TRANSCRIPTIONAL REGULATOR"/>
    <property type="match status" value="1"/>
</dbReference>
<dbReference type="CDD" id="cd01109">
    <property type="entry name" value="HTH_YyaN"/>
    <property type="match status" value="1"/>
</dbReference>
<evidence type="ECO:0000259" key="5">
    <source>
        <dbReference type="PROSITE" id="PS50937"/>
    </source>
</evidence>
<dbReference type="GO" id="GO:0003677">
    <property type="term" value="F:DNA binding"/>
    <property type="evidence" value="ECO:0007669"/>
    <property type="project" value="UniProtKB-KW"/>
</dbReference>
<accession>A0A0B5QJ70</accession>
<dbReference type="KEGG" id="cbei:LF65_04474"/>
<evidence type="ECO:0000256" key="2">
    <source>
        <dbReference type="ARBA" id="ARBA00023015"/>
    </source>
</evidence>
<protein>
    <submittedName>
        <fullName evidence="7">DNA-binding transcriptional MerR regulator</fullName>
    </submittedName>
    <submittedName>
        <fullName evidence="6">MerR family transcriptional regulator</fullName>
    </submittedName>
</protein>
<dbReference type="SUPFAM" id="SSF46955">
    <property type="entry name" value="Putative DNA-binding domain"/>
    <property type="match status" value="1"/>
</dbReference>
<dbReference type="PROSITE" id="PS50937">
    <property type="entry name" value="HTH_MERR_2"/>
    <property type="match status" value="1"/>
</dbReference>
<dbReference type="STRING" id="1520.LF65_04474"/>
<evidence type="ECO:0000256" key="1">
    <source>
        <dbReference type="ARBA" id="ARBA00022491"/>
    </source>
</evidence>
<keyword evidence="1" id="KW-0678">Repressor</keyword>
<sequence>MKYSIQEAARITGLTASTLRYYESEGLLPNIKRAENRHRYYDESNLEWIAVINCLKNTNMPIEQIKEFVVLNSQGDGTLYKRLELILKHRENVQKKIDELNKYMEHINYKVDYFTMACELGTEKELKKERYPNHFYIKEDE</sequence>
<evidence type="ECO:0000313" key="6">
    <source>
        <dbReference type="EMBL" id="AJH01011.1"/>
    </source>
</evidence>
<dbReference type="InterPro" id="IPR009061">
    <property type="entry name" value="DNA-bd_dom_put_sf"/>
</dbReference>
<dbReference type="InterPro" id="IPR000551">
    <property type="entry name" value="MerR-type_HTH_dom"/>
</dbReference>
<dbReference type="EMBL" id="CP010086">
    <property type="protein sequence ID" value="AJH01011.1"/>
    <property type="molecule type" value="Genomic_DNA"/>
</dbReference>
<organism evidence="6 8">
    <name type="scientific">Clostridium beijerinckii</name>
    <name type="common">Clostridium MP</name>
    <dbReference type="NCBI Taxonomy" id="1520"/>
    <lineage>
        <taxon>Bacteria</taxon>
        <taxon>Bacillati</taxon>
        <taxon>Bacillota</taxon>
        <taxon>Clostridia</taxon>
        <taxon>Eubacteriales</taxon>
        <taxon>Clostridiaceae</taxon>
        <taxon>Clostridium</taxon>
    </lineage>
</organism>
<dbReference type="AlphaFoldDB" id="A0A0B5QJ70"/>
<feature type="domain" description="HTH merR-type" evidence="5">
    <location>
        <begin position="2"/>
        <end position="71"/>
    </location>
</feature>
<dbReference type="EMBL" id="JABSXK010000001">
    <property type="protein sequence ID" value="NRV10191.1"/>
    <property type="molecule type" value="Genomic_DNA"/>
</dbReference>
<dbReference type="PANTHER" id="PTHR30204">
    <property type="entry name" value="REDOX-CYCLING DRUG-SENSING TRANSCRIPTIONAL ACTIVATOR SOXR"/>
    <property type="match status" value="1"/>
</dbReference>
<reference evidence="8" key="1">
    <citation type="submission" date="2014-12" db="EMBL/GenBank/DDBJ databases">
        <title>Genome sequence of Clostridium beijerinckii strain 59B.</title>
        <authorList>
            <person name="Little G.T."/>
            <person name="Minton N.P."/>
        </authorList>
    </citation>
    <scope>NUCLEOTIDE SEQUENCE [LARGE SCALE GENOMIC DNA]</scope>
    <source>
        <strain evidence="8">59B</strain>
    </source>
</reference>
<evidence type="ECO:0000313" key="7">
    <source>
        <dbReference type="EMBL" id="NRV10191.1"/>
    </source>
</evidence>
<dbReference type="GO" id="GO:0003700">
    <property type="term" value="F:DNA-binding transcription factor activity"/>
    <property type="evidence" value="ECO:0007669"/>
    <property type="project" value="InterPro"/>
</dbReference>
<dbReference type="Proteomes" id="UP000031866">
    <property type="component" value="Chromosome"/>
</dbReference>
<reference evidence="7" key="3">
    <citation type="submission" date="2020-05" db="EMBL/GenBank/DDBJ databases">
        <title>Genomic insights into acetone-butanol-ethanol (ABE) fermentation by sequencing solventogenic clostridia strains.</title>
        <authorList>
            <person name="Brown S."/>
        </authorList>
    </citation>
    <scope>NUCLEOTIDE SEQUENCE</scope>
    <source>
        <strain evidence="7">DJ126</strain>
    </source>
</reference>
<keyword evidence="3 7" id="KW-0238">DNA-binding</keyword>
<dbReference type="Pfam" id="PF13411">
    <property type="entry name" value="MerR_1"/>
    <property type="match status" value="1"/>
</dbReference>
<reference evidence="6" key="2">
    <citation type="submission" date="2016-02" db="EMBL/GenBank/DDBJ databases">
        <title>Genome sequence of Clostridium beijerinckii strain 59B.</title>
        <authorList>
            <person name="Little G.T."/>
            <person name="Minton N.P."/>
        </authorList>
    </citation>
    <scope>NUCLEOTIDE SEQUENCE</scope>
    <source>
        <strain evidence="6">NCIMB 14988</strain>
    </source>
</reference>
<evidence type="ECO:0000256" key="4">
    <source>
        <dbReference type="ARBA" id="ARBA00023163"/>
    </source>
</evidence>
<dbReference type="Proteomes" id="UP000821656">
    <property type="component" value="Unassembled WGS sequence"/>
</dbReference>
<keyword evidence="4" id="KW-0804">Transcription</keyword>
<gene>
    <name evidence="7" type="ORF">DFH45_003154</name>
    <name evidence="6" type="ORF">LF65_04474</name>
</gene>
<evidence type="ECO:0000313" key="8">
    <source>
        <dbReference type="Proteomes" id="UP000031866"/>
    </source>
</evidence>
<name>A0A0B5QJ70_CLOBE</name>
<dbReference type="SMART" id="SM00422">
    <property type="entry name" value="HTH_MERR"/>
    <property type="match status" value="1"/>
</dbReference>